<dbReference type="InterPro" id="IPR050142">
    <property type="entry name" value="MADS-box/MEF2_TF"/>
</dbReference>
<evidence type="ECO:0000259" key="8">
    <source>
        <dbReference type="PROSITE" id="PS50066"/>
    </source>
</evidence>
<reference evidence="11" key="1">
    <citation type="submission" date="2024-07" db="EMBL/GenBank/DDBJ databases">
        <title>Two chromosome-level genome assemblies of Korean endemic species Abeliophyllum distichum and Forsythia ovata (Oleaceae).</title>
        <authorList>
            <person name="Jang H."/>
        </authorList>
    </citation>
    <scope>NUCLEOTIDE SEQUENCE [LARGE SCALE GENOMIC DNA]</scope>
</reference>
<evidence type="ECO:0000256" key="2">
    <source>
        <dbReference type="ARBA" id="ARBA00023015"/>
    </source>
</evidence>
<name>A0ABD1PBG0_9LAMI</name>
<comment type="caution">
    <text evidence="10">The sequence shown here is derived from an EMBL/GenBank/DDBJ whole genome shotgun (WGS) entry which is preliminary data.</text>
</comment>
<dbReference type="GO" id="GO:0005634">
    <property type="term" value="C:nucleus"/>
    <property type="evidence" value="ECO:0007669"/>
    <property type="project" value="UniProtKB-SubCell"/>
</dbReference>
<evidence type="ECO:0000256" key="4">
    <source>
        <dbReference type="ARBA" id="ARBA00023163"/>
    </source>
</evidence>
<gene>
    <name evidence="10" type="ORF">Adt_44622</name>
</gene>
<proteinExistence type="predicted"/>
<feature type="domain" description="K-box" evidence="9">
    <location>
        <begin position="86"/>
        <end position="176"/>
    </location>
</feature>
<dbReference type="PANTHER" id="PTHR48019">
    <property type="entry name" value="SERUM RESPONSE FACTOR HOMOLOG"/>
    <property type="match status" value="1"/>
</dbReference>
<dbReference type="PROSITE" id="PS00350">
    <property type="entry name" value="MADS_BOX_1"/>
    <property type="match status" value="1"/>
</dbReference>
<dbReference type="Pfam" id="PF01486">
    <property type="entry name" value="K-box"/>
    <property type="match status" value="1"/>
</dbReference>
<keyword evidence="11" id="KW-1185">Reference proteome</keyword>
<dbReference type="SUPFAM" id="SSF55455">
    <property type="entry name" value="SRF-like"/>
    <property type="match status" value="1"/>
</dbReference>
<dbReference type="Pfam" id="PF00319">
    <property type="entry name" value="SRF-TF"/>
    <property type="match status" value="1"/>
</dbReference>
<comment type="subcellular location">
    <subcellularLocation>
        <location evidence="1">Nucleus</location>
    </subcellularLocation>
</comment>
<dbReference type="PROSITE" id="PS51297">
    <property type="entry name" value="K_BOX"/>
    <property type="match status" value="1"/>
</dbReference>
<keyword evidence="2" id="KW-0805">Transcription regulation</keyword>
<keyword evidence="4" id="KW-0804">Transcription</keyword>
<accession>A0ABD1PBG0</accession>
<feature type="domain" description="MADS-box" evidence="8">
    <location>
        <begin position="1"/>
        <end position="61"/>
    </location>
</feature>
<organism evidence="10 11">
    <name type="scientific">Abeliophyllum distichum</name>
    <dbReference type="NCBI Taxonomy" id="126358"/>
    <lineage>
        <taxon>Eukaryota</taxon>
        <taxon>Viridiplantae</taxon>
        <taxon>Streptophyta</taxon>
        <taxon>Embryophyta</taxon>
        <taxon>Tracheophyta</taxon>
        <taxon>Spermatophyta</taxon>
        <taxon>Magnoliopsida</taxon>
        <taxon>eudicotyledons</taxon>
        <taxon>Gunneridae</taxon>
        <taxon>Pentapetalae</taxon>
        <taxon>asterids</taxon>
        <taxon>lamiids</taxon>
        <taxon>Lamiales</taxon>
        <taxon>Oleaceae</taxon>
        <taxon>Forsythieae</taxon>
        <taxon>Abeliophyllum</taxon>
    </lineage>
</organism>
<evidence type="ECO:0000313" key="11">
    <source>
        <dbReference type="Proteomes" id="UP001604336"/>
    </source>
</evidence>
<evidence type="ECO:0000256" key="6">
    <source>
        <dbReference type="SAM" id="Coils"/>
    </source>
</evidence>
<dbReference type="AlphaFoldDB" id="A0ABD1PBG0"/>
<feature type="coiled-coil region" evidence="6">
    <location>
        <begin position="86"/>
        <end position="113"/>
    </location>
</feature>
<dbReference type="Gene3D" id="3.40.1810.10">
    <property type="entry name" value="Transcription factor, MADS-box"/>
    <property type="match status" value="1"/>
</dbReference>
<keyword evidence="3" id="KW-0238">DNA-binding</keyword>
<dbReference type="Proteomes" id="UP001604336">
    <property type="component" value="Unassembled WGS sequence"/>
</dbReference>
<dbReference type="InterPro" id="IPR033896">
    <property type="entry name" value="MEF2-like_N"/>
</dbReference>
<feature type="compositionally biased region" description="Polar residues" evidence="7">
    <location>
        <begin position="238"/>
        <end position="262"/>
    </location>
</feature>
<dbReference type="InterPro" id="IPR002100">
    <property type="entry name" value="TF_MADSbox"/>
</dbReference>
<dbReference type="PROSITE" id="PS50066">
    <property type="entry name" value="MADS_BOX_2"/>
    <property type="match status" value="1"/>
</dbReference>
<evidence type="ECO:0000259" key="9">
    <source>
        <dbReference type="PROSITE" id="PS51297"/>
    </source>
</evidence>
<evidence type="ECO:0000256" key="7">
    <source>
        <dbReference type="SAM" id="MobiDB-lite"/>
    </source>
</evidence>
<dbReference type="PRINTS" id="PR00404">
    <property type="entry name" value="MADSDOMAIN"/>
</dbReference>
<evidence type="ECO:0000313" key="10">
    <source>
        <dbReference type="EMBL" id="KAL2461202.1"/>
    </source>
</evidence>
<keyword evidence="5" id="KW-0539">Nucleus</keyword>
<dbReference type="InterPro" id="IPR036879">
    <property type="entry name" value="TF_MADSbox_sf"/>
</dbReference>
<feature type="region of interest" description="Disordered" evidence="7">
    <location>
        <begin position="228"/>
        <end position="262"/>
    </location>
</feature>
<dbReference type="CDD" id="cd00265">
    <property type="entry name" value="MADS_MEF2_like"/>
    <property type="match status" value="1"/>
</dbReference>
<keyword evidence="6" id="KW-0175">Coiled coil</keyword>
<protein>
    <submittedName>
        <fullName evidence="10">Agamous-like MADS-box protein AGL15</fullName>
    </submittedName>
</protein>
<evidence type="ECO:0000256" key="1">
    <source>
        <dbReference type="ARBA" id="ARBA00004123"/>
    </source>
</evidence>
<sequence length="262" mass="29434">MGRGKIEIKKIENSNSRQVTFSKRRQGLLKKAYELSVLCESDVAVIIFSSTGKLFEFSSSNMQTILTRYSKCMDSLKVSTPEIKPQKQESMEADVLKEEIEKLKMKHLRLLGKDLTGIGLRELGELEQQLNEGLLSIKERKEQILMGQIAQSRLQEQRAILENETLRKQVEDLRGFFPSTSHSQPLSIENHPVDSAIKGGSASPEIVRNGGLVDEILDTTLQLGPRQGFVESSRKKMQSTQSTTMRDGETQLINSKTQANIP</sequence>
<evidence type="ECO:0000256" key="5">
    <source>
        <dbReference type="ARBA" id="ARBA00023242"/>
    </source>
</evidence>
<dbReference type="EMBL" id="JBFOLK010000014">
    <property type="protein sequence ID" value="KAL2461202.1"/>
    <property type="molecule type" value="Genomic_DNA"/>
</dbReference>
<evidence type="ECO:0000256" key="3">
    <source>
        <dbReference type="ARBA" id="ARBA00023125"/>
    </source>
</evidence>
<dbReference type="InterPro" id="IPR002487">
    <property type="entry name" value="TF_Kbox"/>
</dbReference>
<dbReference type="GO" id="GO:0003677">
    <property type="term" value="F:DNA binding"/>
    <property type="evidence" value="ECO:0007669"/>
    <property type="project" value="UniProtKB-KW"/>
</dbReference>
<dbReference type="SMART" id="SM00432">
    <property type="entry name" value="MADS"/>
    <property type="match status" value="1"/>
</dbReference>